<name>A0A1E3AET4_9FIRM</name>
<feature type="domain" description="Cell wall-active antibiotics response LiaF-like C-terminal" evidence="2">
    <location>
        <begin position="150"/>
        <end position="210"/>
    </location>
</feature>
<feature type="transmembrane region" description="Helical" evidence="1">
    <location>
        <begin position="32"/>
        <end position="50"/>
    </location>
</feature>
<feature type="domain" description="LiaF transmembrane" evidence="3">
    <location>
        <begin position="7"/>
        <end position="102"/>
    </location>
</feature>
<comment type="caution">
    <text evidence="4">The sequence shown here is derived from an EMBL/GenBank/DDBJ whole genome shotgun (WGS) entry which is preliminary data.</text>
</comment>
<dbReference type="InterPro" id="IPR054331">
    <property type="entry name" value="LiaF_TM"/>
</dbReference>
<dbReference type="Proteomes" id="UP000094067">
    <property type="component" value="Unassembled WGS sequence"/>
</dbReference>
<dbReference type="RefSeq" id="WP_069152932.1">
    <property type="nucleotide sequence ID" value="NZ_DAWDRA010000321.1"/>
</dbReference>
<evidence type="ECO:0000259" key="3">
    <source>
        <dbReference type="Pfam" id="PF22570"/>
    </source>
</evidence>
<protein>
    <submittedName>
        <fullName evidence="4">Uncharacterized protein</fullName>
    </submittedName>
</protein>
<dbReference type="EMBL" id="MCGH01000002">
    <property type="protein sequence ID" value="ODM07242.1"/>
    <property type="molecule type" value="Genomic_DNA"/>
</dbReference>
<proteinExistence type="predicted"/>
<evidence type="ECO:0000313" key="5">
    <source>
        <dbReference type="Proteomes" id="UP000094067"/>
    </source>
</evidence>
<organism evidence="4 5">
    <name type="scientific">Eisenbergiella tayi</name>
    <dbReference type="NCBI Taxonomy" id="1432052"/>
    <lineage>
        <taxon>Bacteria</taxon>
        <taxon>Bacillati</taxon>
        <taxon>Bacillota</taxon>
        <taxon>Clostridia</taxon>
        <taxon>Lachnospirales</taxon>
        <taxon>Lachnospiraceae</taxon>
        <taxon>Eisenbergiella</taxon>
    </lineage>
</organism>
<dbReference type="Pfam" id="PF22570">
    <property type="entry name" value="LiaF-TM"/>
    <property type="match status" value="1"/>
</dbReference>
<evidence type="ECO:0000313" key="4">
    <source>
        <dbReference type="EMBL" id="ODM07242.1"/>
    </source>
</evidence>
<dbReference type="InterPro" id="IPR024425">
    <property type="entry name" value="LiaF-like_C"/>
</dbReference>
<evidence type="ECO:0000256" key="1">
    <source>
        <dbReference type="SAM" id="Phobius"/>
    </source>
</evidence>
<keyword evidence="1" id="KW-1133">Transmembrane helix</keyword>
<reference evidence="4 5" key="1">
    <citation type="submission" date="2016-07" db="EMBL/GenBank/DDBJ databases">
        <title>Characterization of isolates of Eisenbergiella tayi derived from blood cultures, using whole genome sequencing.</title>
        <authorList>
            <person name="Burdz T."/>
            <person name="Wiebe D."/>
            <person name="Huynh C."/>
            <person name="Bernard K."/>
        </authorList>
    </citation>
    <scope>NUCLEOTIDE SEQUENCE [LARGE SCALE GENOMIC DNA]</scope>
    <source>
        <strain evidence="4 5">NML 110608</strain>
    </source>
</reference>
<dbReference type="Pfam" id="PF09922">
    <property type="entry name" value="LiaF-like_C"/>
    <property type="match status" value="1"/>
</dbReference>
<feature type="transmembrane region" description="Helical" evidence="1">
    <location>
        <begin position="80"/>
        <end position="97"/>
    </location>
</feature>
<keyword evidence="1" id="KW-0472">Membrane</keyword>
<keyword evidence="1" id="KW-0812">Transmembrane</keyword>
<feature type="transmembrane region" description="Helical" evidence="1">
    <location>
        <begin position="57"/>
        <end position="74"/>
    </location>
</feature>
<dbReference type="AlphaFoldDB" id="A0A1E3AET4"/>
<gene>
    <name evidence="4" type="ORF">BEI61_03132</name>
</gene>
<sequence>MKKKNVFWGLLFILGALAVLVSKLGVFEGVGFWSVLFSIGLIGILINGIIHRSWGTILFSTAFLAIVNSALLGIEKLVPWPVLGAALLGTIGLNMLFPSRHHHGHYVYNGGIGGEVGEVEYHEEVSNDGSEQVNCGVSFHSSVKYIQCTQLKSLNLDSSFGGLTVYLNNAVLKGHEAFVNVDVSFGNMELYIPAGWRVICNVSSSFGSVQEHGRCRGEEADMLTINGEVSFGTLDIYYI</sequence>
<evidence type="ECO:0000259" key="2">
    <source>
        <dbReference type="Pfam" id="PF09922"/>
    </source>
</evidence>
<accession>A0A1E3AET4</accession>